<dbReference type="PANTHER" id="PTHR11532:SF48">
    <property type="entry name" value="ADIPOCYTE ENHANCER-BINDING PROTEIN 1"/>
    <property type="match status" value="1"/>
</dbReference>
<dbReference type="OMA" id="RIPDSYW"/>
<evidence type="ECO:0000256" key="1">
    <source>
        <dbReference type="ARBA" id="ARBA00005988"/>
    </source>
</evidence>
<dbReference type="Pfam" id="PF13620">
    <property type="entry name" value="CarboxypepD_reg"/>
    <property type="match status" value="1"/>
</dbReference>
<reference evidence="5" key="1">
    <citation type="submission" date="2025-08" db="UniProtKB">
        <authorList>
            <consortium name="Ensembl"/>
        </authorList>
    </citation>
    <scope>IDENTIFICATION</scope>
</reference>
<dbReference type="Pfam" id="PF00246">
    <property type="entry name" value="Peptidase_M14"/>
    <property type="match status" value="1"/>
</dbReference>
<dbReference type="Ensembl" id="ENSHBUT00000021216.1">
    <property type="protein sequence ID" value="ENSHBUP00000013476.1"/>
    <property type="gene ID" value="ENSHBUG00000015357.1"/>
</dbReference>
<evidence type="ECO:0000256" key="3">
    <source>
        <dbReference type="PROSITE-ProRule" id="PRU01379"/>
    </source>
</evidence>
<dbReference type="SUPFAM" id="SSF53187">
    <property type="entry name" value="Zn-dependent exopeptidases"/>
    <property type="match status" value="1"/>
</dbReference>
<dbReference type="CDD" id="cd11308">
    <property type="entry name" value="Peptidase_M14NE-CP-C_like"/>
    <property type="match status" value="1"/>
</dbReference>
<dbReference type="InterPro" id="IPR000834">
    <property type="entry name" value="Peptidase_M14"/>
</dbReference>
<dbReference type="PANTHER" id="PTHR11532">
    <property type="entry name" value="PROTEASE M14 CARBOXYPEPTIDASE"/>
    <property type="match status" value="1"/>
</dbReference>
<dbReference type="SMART" id="SM00631">
    <property type="entry name" value="Zn_pept"/>
    <property type="match status" value="1"/>
</dbReference>
<keyword evidence="2" id="KW-0325">Glycoprotein</keyword>
<dbReference type="PROSITE" id="PS52035">
    <property type="entry name" value="PEPTIDASE_M14"/>
    <property type="match status" value="1"/>
</dbReference>
<dbReference type="GO" id="GO:0005615">
    <property type="term" value="C:extracellular space"/>
    <property type="evidence" value="ECO:0007669"/>
    <property type="project" value="TreeGrafter"/>
</dbReference>
<dbReference type="PROSITE" id="PS00132">
    <property type="entry name" value="CARBOXYPEPT_ZN_1"/>
    <property type="match status" value="1"/>
</dbReference>
<dbReference type="PRINTS" id="PR00765">
    <property type="entry name" value="CRBOXYPTASEA"/>
</dbReference>
<evidence type="ECO:0000256" key="2">
    <source>
        <dbReference type="ARBA" id="ARBA00023180"/>
    </source>
</evidence>
<organism evidence="5 6">
    <name type="scientific">Haplochromis burtoni</name>
    <name type="common">Burton's mouthbrooder</name>
    <name type="synonym">Chromis burtoni</name>
    <dbReference type="NCBI Taxonomy" id="8153"/>
    <lineage>
        <taxon>Eukaryota</taxon>
        <taxon>Metazoa</taxon>
        <taxon>Chordata</taxon>
        <taxon>Craniata</taxon>
        <taxon>Vertebrata</taxon>
        <taxon>Euteleostomi</taxon>
        <taxon>Actinopterygii</taxon>
        <taxon>Neopterygii</taxon>
        <taxon>Teleostei</taxon>
        <taxon>Neoteleostei</taxon>
        <taxon>Acanthomorphata</taxon>
        <taxon>Ovalentaria</taxon>
        <taxon>Cichlomorphae</taxon>
        <taxon>Cichliformes</taxon>
        <taxon>Cichlidae</taxon>
        <taxon>African cichlids</taxon>
        <taxon>Pseudocrenilabrinae</taxon>
        <taxon>Haplochromini</taxon>
        <taxon>Haplochromis</taxon>
    </lineage>
</organism>
<dbReference type="GeneTree" id="ENSGT00940000158323"/>
<accession>A0A3Q3C4D3</accession>
<dbReference type="GO" id="GO:0000977">
    <property type="term" value="F:RNA polymerase II transcription regulatory region sequence-specific DNA binding"/>
    <property type="evidence" value="ECO:0007669"/>
    <property type="project" value="TreeGrafter"/>
</dbReference>
<dbReference type="GO" id="GO:0004181">
    <property type="term" value="F:metallocarboxypeptidase activity"/>
    <property type="evidence" value="ECO:0007669"/>
    <property type="project" value="InterPro"/>
</dbReference>
<dbReference type="Gene3D" id="3.40.630.10">
    <property type="entry name" value="Zn peptidases"/>
    <property type="match status" value="1"/>
</dbReference>
<dbReference type="InterPro" id="IPR008969">
    <property type="entry name" value="CarboxyPept-like_regulatory"/>
</dbReference>
<evidence type="ECO:0000313" key="5">
    <source>
        <dbReference type="Ensembl" id="ENSHBUP00000013476.1"/>
    </source>
</evidence>
<dbReference type="GO" id="GO:0001227">
    <property type="term" value="F:DNA-binding transcription repressor activity, RNA polymerase II-specific"/>
    <property type="evidence" value="ECO:0007669"/>
    <property type="project" value="TreeGrafter"/>
</dbReference>
<evidence type="ECO:0000259" key="4">
    <source>
        <dbReference type="PROSITE" id="PS52035"/>
    </source>
</evidence>
<name>A0A3Q3C4D3_HAPBU</name>
<evidence type="ECO:0000313" key="6">
    <source>
        <dbReference type="Proteomes" id="UP000264840"/>
    </source>
</evidence>
<dbReference type="Proteomes" id="UP000264840">
    <property type="component" value="Unplaced"/>
</dbReference>
<dbReference type="Gene3D" id="2.60.40.1120">
    <property type="entry name" value="Carboxypeptidase-like, regulatory domain"/>
    <property type="match status" value="1"/>
</dbReference>
<dbReference type="SUPFAM" id="SSF49464">
    <property type="entry name" value="Carboxypeptidase regulatory domain-like"/>
    <property type="match status" value="1"/>
</dbReference>
<dbReference type="GO" id="GO:0008270">
    <property type="term" value="F:zinc ion binding"/>
    <property type="evidence" value="ECO:0007669"/>
    <property type="project" value="InterPro"/>
</dbReference>
<dbReference type="GO" id="GO:0016485">
    <property type="term" value="P:protein processing"/>
    <property type="evidence" value="ECO:0007669"/>
    <property type="project" value="TreeGrafter"/>
</dbReference>
<feature type="domain" description="Peptidase M14" evidence="4">
    <location>
        <begin position="39"/>
        <end position="347"/>
    </location>
</feature>
<comment type="similarity">
    <text evidence="1 3">Belongs to the peptidase M14 family.</text>
</comment>
<keyword evidence="6" id="KW-1185">Reference proteome</keyword>
<sequence>MHNKYLKWSSVLETEIKNFCLVKYLLPTLLISLPTFSGSHHSENEVNPSDDLDFRHHNYKEMRQECPNITRIYNIGKSSQGLKMYAMEISDNPGEHEPGEPEFRYTAGLHGNEALGRELLLLLMQFLCKEYNDDNPRVRRLVDGVRIHLVPSLNPDAYELAYEMVQSKASNFNFPDLNSILWGAEDRGWVPRIVPNHHIPLPENFLNVETKAVISWMERNPFVLGANLQGGEKLVTYPFDMQRPPISDTWAHDAMFRWLAMSYAHSHLTMTETYRGSCHGDDITGGQGITNRATWKLSKGMNDFSYLHTNCFELSIFLGCDKFPHESELPLEWENNREALLSFIEQVHRGIKGIVRDIEGNPLPNATISVEGIRHDVKTAVGGDYWRLLNPGEYKVTAKADGYTPQTRLCMVGYDSGATPCSFTLTKSNWDRIKKIMPQLPWGRLTEARLPYHTIGPSGQHQ</sequence>
<dbReference type="FunFam" id="2.60.40.1120:FF:000007">
    <property type="entry name" value="Carboxypeptidase X, M14 family member 2"/>
    <property type="match status" value="1"/>
</dbReference>
<dbReference type="InterPro" id="IPR050753">
    <property type="entry name" value="Peptidase_M14_domain"/>
</dbReference>
<dbReference type="GO" id="GO:0006518">
    <property type="term" value="P:peptide metabolic process"/>
    <property type="evidence" value="ECO:0007669"/>
    <property type="project" value="TreeGrafter"/>
</dbReference>
<proteinExistence type="inferred from homology"/>
<dbReference type="InterPro" id="IPR057246">
    <property type="entry name" value="CARBOXYPEPT_ZN_1"/>
</dbReference>
<protein>
    <submittedName>
        <fullName evidence="5">AE binding protein 1a</fullName>
    </submittedName>
</protein>
<reference evidence="5" key="2">
    <citation type="submission" date="2025-09" db="UniProtKB">
        <authorList>
            <consortium name="Ensembl"/>
        </authorList>
    </citation>
    <scope>IDENTIFICATION</scope>
</reference>
<dbReference type="AlphaFoldDB" id="A0A3Q3C4D3"/>
<comment type="caution">
    <text evidence="3">Lacks conserved residue(s) required for the propagation of feature annotation.</text>
</comment>